<feature type="domain" description="G-protein coupled receptors family 1 profile" evidence="9">
    <location>
        <begin position="12"/>
        <end position="272"/>
    </location>
</feature>
<dbReference type="OrthoDB" id="9996086at2759"/>
<gene>
    <name evidence="10" type="ORF">TRIADDRAFT_15129</name>
</gene>
<comment type="subcellular location">
    <subcellularLocation>
        <location evidence="1">Membrane</location>
        <topology evidence="1">Multi-pass membrane protein</topology>
    </subcellularLocation>
</comment>
<evidence type="ECO:0000259" key="9">
    <source>
        <dbReference type="PROSITE" id="PS50262"/>
    </source>
</evidence>
<evidence type="ECO:0000256" key="7">
    <source>
        <dbReference type="ARBA" id="ARBA00023224"/>
    </source>
</evidence>
<feature type="transmembrane region" description="Helical" evidence="8">
    <location>
        <begin position="33"/>
        <end position="57"/>
    </location>
</feature>
<dbReference type="GO" id="GO:0007602">
    <property type="term" value="P:phototransduction"/>
    <property type="evidence" value="ECO:0000318"/>
    <property type="project" value="GO_Central"/>
</dbReference>
<dbReference type="GO" id="GO:0005886">
    <property type="term" value="C:plasma membrane"/>
    <property type="evidence" value="ECO:0000318"/>
    <property type="project" value="GO_Central"/>
</dbReference>
<feature type="transmembrane region" description="Helical" evidence="8">
    <location>
        <begin position="77"/>
        <end position="97"/>
    </location>
</feature>
<dbReference type="GO" id="GO:0008020">
    <property type="term" value="F:G protein-coupled photoreceptor activity"/>
    <property type="evidence" value="ECO:0000318"/>
    <property type="project" value="GO_Central"/>
</dbReference>
<dbReference type="PROSITE" id="PS50262">
    <property type="entry name" value="G_PROTEIN_RECEP_F1_2"/>
    <property type="match status" value="1"/>
</dbReference>
<dbReference type="AlphaFoldDB" id="B3S335"/>
<evidence type="ECO:0000256" key="3">
    <source>
        <dbReference type="ARBA" id="ARBA00022989"/>
    </source>
</evidence>
<dbReference type="STRING" id="10228.B3S335"/>
<accession>B3S335</accession>
<dbReference type="GO" id="GO:0071482">
    <property type="term" value="P:cellular response to light stimulus"/>
    <property type="evidence" value="ECO:0000318"/>
    <property type="project" value="GO_Central"/>
</dbReference>
<dbReference type="PRINTS" id="PR00237">
    <property type="entry name" value="GPCRRHODOPSN"/>
</dbReference>
<feature type="transmembrane region" description="Helical" evidence="8">
    <location>
        <begin position="249"/>
        <end position="275"/>
    </location>
</feature>
<dbReference type="CTD" id="6755976"/>
<evidence type="ECO:0000256" key="1">
    <source>
        <dbReference type="ARBA" id="ARBA00004141"/>
    </source>
</evidence>
<feature type="transmembrane region" description="Helical" evidence="8">
    <location>
        <begin position="220"/>
        <end position="243"/>
    </location>
</feature>
<evidence type="ECO:0000256" key="6">
    <source>
        <dbReference type="ARBA" id="ARBA00023170"/>
    </source>
</evidence>
<keyword evidence="11" id="KW-1185">Reference proteome</keyword>
<evidence type="ECO:0000313" key="11">
    <source>
        <dbReference type="Proteomes" id="UP000009022"/>
    </source>
</evidence>
<keyword evidence="2 8" id="KW-0812">Transmembrane</keyword>
<organism evidence="10 11">
    <name type="scientific">Trichoplax adhaerens</name>
    <name type="common">Trichoplax reptans</name>
    <dbReference type="NCBI Taxonomy" id="10228"/>
    <lineage>
        <taxon>Eukaryota</taxon>
        <taxon>Metazoa</taxon>
        <taxon>Placozoa</taxon>
        <taxon>Uniplacotomia</taxon>
        <taxon>Trichoplacea</taxon>
        <taxon>Trichoplacidae</taxon>
        <taxon>Trichoplax</taxon>
    </lineage>
</organism>
<dbReference type="FunCoup" id="B3S335">
    <property type="interactions" value="104"/>
</dbReference>
<keyword evidence="4" id="KW-0297">G-protein coupled receptor</keyword>
<name>B3S335_TRIAD</name>
<evidence type="ECO:0000313" key="10">
    <source>
        <dbReference type="EMBL" id="EDV22724.1"/>
    </source>
</evidence>
<keyword evidence="6" id="KW-0675">Receptor</keyword>
<evidence type="ECO:0000256" key="8">
    <source>
        <dbReference type="SAM" id="Phobius"/>
    </source>
</evidence>
<dbReference type="RefSeq" id="XP_002114590.1">
    <property type="nucleotide sequence ID" value="XM_002114554.1"/>
</dbReference>
<dbReference type="eggNOG" id="KOG3656">
    <property type="taxonomic scope" value="Eukaryota"/>
</dbReference>
<dbReference type="EMBL" id="DS985248">
    <property type="protein sequence ID" value="EDV22724.1"/>
    <property type="molecule type" value="Genomic_DNA"/>
</dbReference>
<dbReference type="GeneID" id="6755976"/>
<dbReference type="Proteomes" id="UP000009022">
    <property type="component" value="Unassembled WGS sequence"/>
</dbReference>
<feature type="transmembrane region" description="Helical" evidence="8">
    <location>
        <begin position="109"/>
        <end position="130"/>
    </location>
</feature>
<dbReference type="FunFam" id="1.20.1070.10:FF:000400">
    <property type="entry name" value="Melanopsin-B"/>
    <property type="match status" value="1"/>
</dbReference>
<feature type="non-terminal residue" evidence="10">
    <location>
        <position position="291"/>
    </location>
</feature>
<dbReference type="SUPFAM" id="SSF81321">
    <property type="entry name" value="Family A G protein-coupled receptor-like"/>
    <property type="match status" value="1"/>
</dbReference>
<evidence type="ECO:0000256" key="4">
    <source>
        <dbReference type="ARBA" id="ARBA00023040"/>
    </source>
</evidence>
<dbReference type="OMA" id="YAFISAN"/>
<sequence>IYLILTASTVVGNIVVLYTFYLYPYLRVPSNLFIINLAITDILNAMGRNNFVLIGLIMGPEPYTHLFCNISGFINSLGHVVMTATLAATAICRYLVIVRSYARKITTTVVRRIILTTWCYAILNCSMPWLGWSRYTYHPFEFTCLPDWHDENNFSYIIFVFIIDSVIPCILLIACYWRIYAFISANANRMLIHIRQSSLKARRHLPLRIMIKNEIKITKVLFIICVLFMICILPYSIVIFILIPCNVDVSPYVVFYCGVLINLNGSLNPVLYAAIYPKLRKIYRRLGCYLC</sequence>
<dbReference type="InterPro" id="IPR000276">
    <property type="entry name" value="GPCR_Rhodpsn"/>
</dbReference>
<dbReference type="Pfam" id="PF00001">
    <property type="entry name" value="7tm_1"/>
    <property type="match status" value="1"/>
</dbReference>
<dbReference type="HOGENOM" id="CLU_009579_3_3_1"/>
<protein>
    <recommendedName>
        <fullName evidence="9">G-protein coupled receptors family 1 profile domain-containing protein</fullName>
    </recommendedName>
</protein>
<reference evidence="10 11" key="1">
    <citation type="journal article" date="2008" name="Nature">
        <title>The Trichoplax genome and the nature of placozoans.</title>
        <authorList>
            <person name="Srivastava M."/>
            <person name="Begovic E."/>
            <person name="Chapman J."/>
            <person name="Putnam N.H."/>
            <person name="Hellsten U."/>
            <person name="Kawashima T."/>
            <person name="Kuo A."/>
            <person name="Mitros T."/>
            <person name="Salamov A."/>
            <person name="Carpenter M.L."/>
            <person name="Signorovitch A.Y."/>
            <person name="Moreno M.A."/>
            <person name="Kamm K."/>
            <person name="Grimwood J."/>
            <person name="Schmutz J."/>
            <person name="Shapiro H."/>
            <person name="Grigoriev I.V."/>
            <person name="Buss L.W."/>
            <person name="Schierwater B."/>
            <person name="Dellaporta S.L."/>
            <person name="Rokhsar D.S."/>
        </authorList>
    </citation>
    <scope>NUCLEOTIDE SEQUENCE [LARGE SCALE GENOMIC DNA]</scope>
    <source>
        <strain evidence="10 11">Grell-BS-1999</strain>
    </source>
</reference>
<feature type="transmembrane region" description="Helical" evidence="8">
    <location>
        <begin position="156"/>
        <end position="180"/>
    </location>
</feature>
<evidence type="ECO:0000256" key="2">
    <source>
        <dbReference type="ARBA" id="ARBA00022692"/>
    </source>
</evidence>
<keyword evidence="7" id="KW-0807">Transducer</keyword>
<dbReference type="Gene3D" id="1.20.1070.10">
    <property type="entry name" value="Rhodopsin 7-helix transmembrane proteins"/>
    <property type="match status" value="1"/>
</dbReference>
<keyword evidence="5 8" id="KW-0472">Membrane</keyword>
<dbReference type="PhylomeDB" id="B3S335"/>
<feature type="non-terminal residue" evidence="10">
    <location>
        <position position="1"/>
    </location>
</feature>
<dbReference type="InterPro" id="IPR050125">
    <property type="entry name" value="GPCR_opsins"/>
</dbReference>
<keyword evidence="3 8" id="KW-1133">Transmembrane helix</keyword>
<dbReference type="PANTHER" id="PTHR24240">
    <property type="entry name" value="OPSIN"/>
    <property type="match status" value="1"/>
</dbReference>
<dbReference type="CDD" id="cd00637">
    <property type="entry name" value="7tm_classA_rhodopsin-like"/>
    <property type="match status" value="1"/>
</dbReference>
<dbReference type="InParanoid" id="B3S335"/>
<dbReference type="KEGG" id="tad:TRIADDRAFT_15129"/>
<dbReference type="GO" id="GO:0007186">
    <property type="term" value="P:G protein-coupled receptor signaling pathway"/>
    <property type="evidence" value="ECO:0000318"/>
    <property type="project" value="GO_Central"/>
</dbReference>
<dbReference type="InterPro" id="IPR017452">
    <property type="entry name" value="GPCR_Rhodpsn_7TM"/>
</dbReference>
<feature type="transmembrane region" description="Helical" evidence="8">
    <location>
        <begin position="6"/>
        <end position="26"/>
    </location>
</feature>
<proteinExistence type="predicted"/>
<evidence type="ECO:0000256" key="5">
    <source>
        <dbReference type="ARBA" id="ARBA00023136"/>
    </source>
</evidence>